<evidence type="ECO:0000256" key="2">
    <source>
        <dbReference type="ARBA" id="ARBA00022670"/>
    </source>
</evidence>
<organism evidence="6 7">
    <name type="scientific">Rivibacter subsaxonicus</name>
    <dbReference type="NCBI Taxonomy" id="457575"/>
    <lineage>
        <taxon>Bacteria</taxon>
        <taxon>Pseudomonadati</taxon>
        <taxon>Pseudomonadota</taxon>
        <taxon>Betaproteobacteria</taxon>
        <taxon>Burkholderiales</taxon>
        <taxon>Rivibacter</taxon>
    </lineage>
</organism>
<evidence type="ECO:0000313" key="6">
    <source>
        <dbReference type="EMBL" id="RZT95349.1"/>
    </source>
</evidence>
<dbReference type="GO" id="GO:0006508">
    <property type="term" value="P:proteolysis"/>
    <property type="evidence" value="ECO:0007669"/>
    <property type="project" value="UniProtKB-KW"/>
</dbReference>
<keyword evidence="4" id="KW-0720">Serine protease</keyword>
<dbReference type="Pfam" id="PF13180">
    <property type="entry name" value="PDZ_2"/>
    <property type="match status" value="1"/>
</dbReference>
<comment type="caution">
    <text evidence="6">The sequence shown here is derived from an EMBL/GenBank/DDBJ whole genome shotgun (WGS) entry which is preliminary data.</text>
</comment>
<dbReference type="PROSITE" id="PS50106">
    <property type="entry name" value="PDZ"/>
    <property type="match status" value="1"/>
</dbReference>
<dbReference type="InterPro" id="IPR009003">
    <property type="entry name" value="Peptidase_S1_PA"/>
</dbReference>
<evidence type="ECO:0000256" key="1">
    <source>
        <dbReference type="ARBA" id="ARBA00010541"/>
    </source>
</evidence>
<dbReference type="Gene3D" id="2.30.42.10">
    <property type="match status" value="1"/>
</dbReference>
<accession>A0A4Q7VH17</accession>
<dbReference type="Proteomes" id="UP000293671">
    <property type="component" value="Unassembled WGS sequence"/>
</dbReference>
<dbReference type="PANTHER" id="PTHR22939:SF129">
    <property type="entry name" value="SERINE PROTEASE HTRA2, MITOCHONDRIAL"/>
    <property type="match status" value="1"/>
</dbReference>
<dbReference type="EMBL" id="SHKP01000007">
    <property type="protein sequence ID" value="RZT95349.1"/>
    <property type="molecule type" value="Genomic_DNA"/>
</dbReference>
<dbReference type="PRINTS" id="PR00834">
    <property type="entry name" value="PROTEASES2C"/>
</dbReference>
<name>A0A4Q7VH17_9BURK</name>
<dbReference type="SUPFAM" id="SSF50156">
    <property type="entry name" value="PDZ domain-like"/>
    <property type="match status" value="1"/>
</dbReference>
<evidence type="ECO:0000256" key="4">
    <source>
        <dbReference type="ARBA" id="ARBA00022825"/>
    </source>
</evidence>
<dbReference type="SUPFAM" id="SSF50494">
    <property type="entry name" value="Trypsin-like serine proteases"/>
    <property type="match status" value="1"/>
</dbReference>
<keyword evidence="7" id="KW-1185">Reference proteome</keyword>
<evidence type="ECO:0000313" key="7">
    <source>
        <dbReference type="Proteomes" id="UP000293671"/>
    </source>
</evidence>
<evidence type="ECO:0000256" key="3">
    <source>
        <dbReference type="ARBA" id="ARBA00022801"/>
    </source>
</evidence>
<dbReference type="Pfam" id="PF13365">
    <property type="entry name" value="Trypsin_2"/>
    <property type="match status" value="1"/>
</dbReference>
<dbReference type="PANTHER" id="PTHR22939">
    <property type="entry name" value="SERINE PROTEASE FAMILY S1C HTRA-RELATED"/>
    <property type="match status" value="1"/>
</dbReference>
<sequence>MRQRPGPFRRAQQGRLMPDSAVAAFLVECAIACVLALLLVTAAPAAEAGPQGAALERAANAVVGIEVRAAREARSIETLGRLRSGSGVVIGPDDLVLTIGYLVLEADEVAVVLDSGKRLPARAVAYDLASGFGLVQPLVPLGIAPVPLVAPTAVRAMPGADEPLLMVSGGDEGLLSVARLAARRPFSGYWEYHIEDALFTAPARTDHSGAGLFNVDGELIGIGSLLVASTASESRPGPGNMFVPVQLLAPILDEMRARGSSSASRRAWLGLNCSEQEEGLRVLRVSRDGPAESAGVAAGDLILAIDGQPVRGLESFYKALWSGGVEREVRLELRRNGEGREVLVRSVDRMGMLRRAPGI</sequence>
<dbReference type="InterPro" id="IPR001940">
    <property type="entry name" value="Peptidase_S1C"/>
</dbReference>
<dbReference type="GO" id="GO:0004252">
    <property type="term" value="F:serine-type endopeptidase activity"/>
    <property type="evidence" value="ECO:0007669"/>
    <property type="project" value="InterPro"/>
</dbReference>
<dbReference type="InterPro" id="IPR001478">
    <property type="entry name" value="PDZ"/>
</dbReference>
<dbReference type="Gene3D" id="2.40.10.120">
    <property type="match status" value="1"/>
</dbReference>
<dbReference type="AlphaFoldDB" id="A0A4Q7VH17"/>
<proteinExistence type="inferred from homology"/>
<feature type="domain" description="PDZ" evidence="5">
    <location>
        <begin position="254"/>
        <end position="313"/>
    </location>
</feature>
<protein>
    <submittedName>
        <fullName evidence="6">S1-C subfamily serine protease</fullName>
    </submittedName>
</protein>
<dbReference type="InterPro" id="IPR036034">
    <property type="entry name" value="PDZ_sf"/>
</dbReference>
<dbReference type="SMART" id="SM00228">
    <property type="entry name" value="PDZ"/>
    <property type="match status" value="1"/>
</dbReference>
<comment type="similarity">
    <text evidence="1">Belongs to the peptidase S1C family.</text>
</comment>
<reference evidence="6 7" key="1">
    <citation type="submission" date="2019-02" db="EMBL/GenBank/DDBJ databases">
        <title>Genomic Encyclopedia of Type Strains, Phase IV (KMG-IV): sequencing the most valuable type-strain genomes for metagenomic binning, comparative biology and taxonomic classification.</title>
        <authorList>
            <person name="Goeker M."/>
        </authorList>
    </citation>
    <scope>NUCLEOTIDE SEQUENCE [LARGE SCALE GENOMIC DNA]</scope>
    <source>
        <strain evidence="6 7">DSM 19570</strain>
    </source>
</reference>
<keyword evidence="2 6" id="KW-0645">Protease</keyword>
<keyword evidence="3" id="KW-0378">Hydrolase</keyword>
<gene>
    <name evidence="6" type="ORF">EV670_3103</name>
</gene>
<evidence type="ECO:0000259" key="5">
    <source>
        <dbReference type="PROSITE" id="PS50106"/>
    </source>
</evidence>